<evidence type="ECO:0000256" key="1">
    <source>
        <dbReference type="ARBA" id="ARBA00006484"/>
    </source>
</evidence>
<dbReference type="SUPFAM" id="SSF51735">
    <property type="entry name" value="NAD(P)-binding Rossmann-fold domains"/>
    <property type="match status" value="1"/>
</dbReference>
<keyword evidence="4" id="KW-1185">Reference proteome</keyword>
<dbReference type="PRINTS" id="PR00081">
    <property type="entry name" value="GDHRDH"/>
</dbReference>
<gene>
    <name evidence="3" type="ORF">Sste5346_005655</name>
</gene>
<name>A0ABR3Z241_9PEZI</name>
<comment type="similarity">
    <text evidence="1">Belongs to the short-chain dehydrogenases/reductases (SDR) family.</text>
</comment>
<accession>A0ABR3Z241</accession>
<dbReference type="PANTHER" id="PTHR24320:SF272">
    <property type="entry name" value="NAD(P)-BINDING ROSSMANN-FOLD SUPERFAMILY PROTEIN"/>
    <property type="match status" value="1"/>
</dbReference>
<reference evidence="3 4" key="1">
    <citation type="journal article" date="2024" name="IMA Fungus">
        <title>IMA Genome - F19 : A genome assembly and annotation guide to empower mycologists, including annotated draft genome sequences of Ceratocystis pirilliformis, Diaporthe australafricana, Fusarium ophioides, Paecilomyces lecythidis, and Sporothrix stenoceras.</title>
        <authorList>
            <person name="Aylward J."/>
            <person name="Wilson A.M."/>
            <person name="Visagie C.M."/>
            <person name="Spraker J."/>
            <person name="Barnes I."/>
            <person name="Buitendag C."/>
            <person name="Ceriani C."/>
            <person name="Del Mar Angel L."/>
            <person name="du Plessis D."/>
            <person name="Fuchs T."/>
            <person name="Gasser K."/>
            <person name="Kramer D."/>
            <person name="Li W."/>
            <person name="Munsamy K."/>
            <person name="Piso A."/>
            <person name="Price J.L."/>
            <person name="Sonnekus B."/>
            <person name="Thomas C."/>
            <person name="van der Nest A."/>
            <person name="van Dijk A."/>
            <person name="van Heerden A."/>
            <person name="van Vuuren N."/>
            <person name="Yilmaz N."/>
            <person name="Duong T.A."/>
            <person name="van der Merwe N.A."/>
            <person name="Wingfield M.J."/>
            <person name="Wingfield B.D."/>
        </authorList>
    </citation>
    <scope>NUCLEOTIDE SEQUENCE [LARGE SCALE GENOMIC DNA]</scope>
    <source>
        <strain evidence="3 4">CMW 5346</strain>
    </source>
</reference>
<dbReference type="Pfam" id="PF00106">
    <property type="entry name" value="adh_short"/>
    <property type="match status" value="1"/>
</dbReference>
<evidence type="ECO:0000256" key="2">
    <source>
        <dbReference type="ARBA" id="ARBA00023002"/>
    </source>
</evidence>
<sequence length="343" mass="37235">MSRYAAAHVMNDLKGPGDARPTALDIIRDEKRENEFTGKVAVITGCSSGIGPPTAEALLATGATLYCTARDVQKAKEALGPALVDSGRVHVLFMDHTDLSTVKAAANEIRSREPAISLLINNAGVMMVPTRTETKDGFEMQMGTNHLAHFYLFCLLRDRLEAGSTPEFASRVVNVASSGHRWGLIHLDDLQLAKEGAYSPLAGYANSKIANIYMANELDRKYGNATKSIHAYSLMPGGIRTPLQRHVQAFIEAELKKPATVRYMKSPEQGAATTIFAAVARELEGKGGVYLENCALAPALPANHDETGDSNIDYGYAPWAYDPAKERALWEKSLKLVGLPEDF</sequence>
<protein>
    <recommendedName>
        <fullName evidence="5">Short-chain dehydrogenase</fullName>
    </recommendedName>
</protein>
<organism evidence="3 4">
    <name type="scientific">Sporothrix stenoceras</name>
    <dbReference type="NCBI Taxonomy" id="5173"/>
    <lineage>
        <taxon>Eukaryota</taxon>
        <taxon>Fungi</taxon>
        <taxon>Dikarya</taxon>
        <taxon>Ascomycota</taxon>
        <taxon>Pezizomycotina</taxon>
        <taxon>Sordariomycetes</taxon>
        <taxon>Sordariomycetidae</taxon>
        <taxon>Ophiostomatales</taxon>
        <taxon>Ophiostomataceae</taxon>
        <taxon>Sporothrix</taxon>
    </lineage>
</organism>
<evidence type="ECO:0000313" key="4">
    <source>
        <dbReference type="Proteomes" id="UP001583186"/>
    </source>
</evidence>
<evidence type="ECO:0000313" key="3">
    <source>
        <dbReference type="EMBL" id="KAL1894683.1"/>
    </source>
</evidence>
<evidence type="ECO:0008006" key="5">
    <source>
        <dbReference type="Google" id="ProtNLM"/>
    </source>
</evidence>
<dbReference type="EMBL" id="JAWCUI010000031">
    <property type="protein sequence ID" value="KAL1894683.1"/>
    <property type="molecule type" value="Genomic_DNA"/>
</dbReference>
<dbReference type="InterPro" id="IPR036291">
    <property type="entry name" value="NAD(P)-bd_dom_sf"/>
</dbReference>
<dbReference type="InterPro" id="IPR002347">
    <property type="entry name" value="SDR_fam"/>
</dbReference>
<dbReference type="Gene3D" id="3.40.50.720">
    <property type="entry name" value="NAD(P)-binding Rossmann-like Domain"/>
    <property type="match status" value="1"/>
</dbReference>
<dbReference type="Proteomes" id="UP001583186">
    <property type="component" value="Unassembled WGS sequence"/>
</dbReference>
<dbReference type="PANTHER" id="PTHR24320">
    <property type="entry name" value="RETINOL DEHYDROGENASE"/>
    <property type="match status" value="1"/>
</dbReference>
<comment type="caution">
    <text evidence="3">The sequence shown here is derived from an EMBL/GenBank/DDBJ whole genome shotgun (WGS) entry which is preliminary data.</text>
</comment>
<proteinExistence type="inferred from homology"/>
<keyword evidence="2" id="KW-0560">Oxidoreductase</keyword>